<name>A0A0A9ERH7_ARUDO</name>
<reference evidence="2" key="2">
    <citation type="journal article" date="2015" name="Data Brief">
        <title>Shoot transcriptome of the giant reed, Arundo donax.</title>
        <authorList>
            <person name="Barrero R.A."/>
            <person name="Guerrero F.D."/>
            <person name="Moolhuijzen P."/>
            <person name="Goolsby J.A."/>
            <person name="Tidwell J."/>
            <person name="Bellgard S.E."/>
            <person name="Bellgard M.I."/>
        </authorList>
    </citation>
    <scope>NUCLEOTIDE SEQUENCE</scope>
    <source>
        <tissue evidence="2">Shoot tissue taken approximately 20 cm above the soil surface</tissue>
    </source>
</reference>
<reference evidence="2" key="1">
    <citation type="submission" date="2014-09" db="EMBL/GenBank/DDBJ databases">
        <authorList>
            <person name="Magalhaes I.L.F."/>
            <person name="Oliveira U."/>
            <person name="Santos F.R."/>
            <person name="Vidigal T.H.D.A."/>
            <person name="Brescovit A.D."/>
            <person name="Santos A.J."/>
        </authorList>
    </citation>
    <scope>NUCLEOTIDE SEQUENCE</scope>
    <source>
        <tissue evidence="2">Shoot tissue taken approximately 20 cm above the soil surface</tissue>
    </source>
</reference>
<evidence type="ECO:0000256" key="1">
    <source>
        <dbReference type="SAM" id="MobiDB-lite"/>
    </source>
</evidence>
<feature type="region of interest" description="Disordered" evidence="1">
    <location>
        <begin position="20"/>
        <end position="52"/>
    </location>
</feature>
<evidence type="ECO:0000313" key="2">
    <source>
        <dbReference type="EMBL" id="JAE03370.1"/>
    </source>
</evidence>
<dbReference type="EMBL" id="GBRH01194526">
    <property type="protein sequence ID" value="JAE03370.1"/>
    <property type="molecule type" value="Transcribed_RNA"/>
</dbReference>
<organism evidence="2">
    <name type="scientific">Arundo donax</name>
    <name type="common">Giant reed</name>
    <name type="synonym">Donax arundinaceus</name>
    <dbReference type="NCBI Taxonomy" id="35708"/>
    <lineage>
        <taxon>Eukaryota</taxon>
        <taxon>Viridiplantae</taxon>
        <taxon>Streptophyta</taxon>
        <taxon>Embryophyta</taxon>
        <taxon>Tracheophyta</taxon>
        <taxon>Spermatophyta</taxon>
        <taxon>Magnoliopsida</taxon>
        <taxon>Liliopsida</taxon>
        <taxon>Poales</taxon>
        <taxon>Poaceae</taxon>
        <taxon>PACMAD clade</taxon>
        <taxon>Arundinoideae</taxon>
        <taxon>Arundineae</taxon>
        <taxon>Arundo</taxon>
    </lineage>
</organism>
<protein>
    <submittedName>
        <fullName evidence="2">Uncharacterized protein</fullName>
    </submittedName>
</protein>
<accession>A0A0A9ERH7</accession>
<sequence length="81" mass="8756">MFRGLGSTVLVTDTSLTEHRKASAWQRSSPPKFARSTGSILPGNGAEIPTYPSSESGLKKTVLLMLFPKIHCHTPPSFSGR</sequence>
<proteinExistence type="predicted"/>
<dbReference type="AlphaFoldDB" id="A0A0A9ERH7"/>